<dbReference type="SMART" id="SM00668">
    <property type="entry name" value="CTLH"/>
    <property type="match status" value="1"/>
</dbReference>
<keyword evidence="4" id="KW-1185">Reference proteome</keyword>
<dbReference type="InterPro" id="IPR013144">
    <property type="entry name" value="CRA_dom"/>
</dbReference>
<evidence type="ECO:0000259" key="2">
    <source>
        <dbReference type="PROSITE" id="PS50897"/>
    </source>
</evidence>
<feature type="domain" description="CTLH" evidence="2">
    <location>
        <begin position="116"/>
        <end position="193"/>
    </location>
</feature>
<proteinExistence type="predicted"/>
<dbReference type="PROSITE" id="PS50897">
    <property type="entry name" value="CTLH"/>
    <property type="match status" value="1"/>
</dbReference>
<reference evidence="3 4" key="1">
    <citation type="submission" date="2020-12" db="EMBL/GenBank/DDBJ databases">
        <title>Metabolic potential, ecology and presence of endohyphal bacteria is reflected in genomic diversity of Mucoromycotina.</title>
        <authorList>
            <person name="Muszewska A."/>
            <person name="Okrasinska A."/>
            <person name="Steczkiewicz K."/>
            <person name="Drgas O."/>
            <person name="Orlowska M."/>
            <person name="Perlinska-Lenart U."/>
            <person name="Aleksandrzak-Piekarczyk T."/>
            <person name="Szatraj K."/>
            <person name="Zielenkiewicz U."/>
            <person name="Pilsyk S."/>
            <person name="Malc E."/>
            <person name="Mieczkowski P."/>
            <person name="Kruszewska J.S."/>
            <person name="Biernat P."/>
            <person name="Pawlowska J."/>
        </authorList>
    </citation>
    <scope>NUCLEOTIDE SEQUENCE [LARGE SCALE GENOMIC DNA]</scope>
    <source>
        <strain evidence="3 4">CBS 142.35</strain>
    </source>
</reference>
<feature type="region of interest" description="Disordered" evidence="1">
    <location>
        <begin position="62"/>
        <end position="91"/>
    </location>
</feature>
<dbReference type="InterPro" id="IPR024964">
    <property type="entry name" value="CTLH/CRA"/>
</dbReference>
<dbReference type="PANTHER" id="PTHR12864">
    <property type="entry name" value="RAN BINDING PROTEIN 9-RELATED"/>
    <property type="match status" value="1"/>
</dbReference>
<dbReference type="Pfam" id="PF10607">
    <property type="entry name" value="CTLH"/>
    <property type="match status" value="1"/>
</dbReference>
<dbReference type="OrthoDB" id="2415936at2759"/>
<gene>
    <name evidence="3" type="ORF">INT45_013477</name>
</gene>
<evidence type="ECO:0000313" key="4">
    <source>
        <dbReference type="Proteomes" id="UP000646827"/>
    </source>
</evidence>
<dbReference type="InterPro" id="IPR006594">
    <property type="entry name" value="LisH"/>
</dbReference>
<protein>
    <recommendedName>
        <fullName evidence="2">CTLH domain-containing protein</fullName>
    </recommendedName>
</protein>
<dbReference type="AlphaFoldDB" id="A0A8H7S5X0"/>
<dbReference type="InterPro" id="IPR006595">
    <property type="entry name" value="CTLH_C"/>
</dbReference>
<dbReference type="SMART" id="SM00757">
    <property type="entry name" value="CRA"/>
    <property type="match status" value="1"/>
</dbReference>
<comment type="caution">
    <text evidence="3">The sequence shown here is derived from an EMBL/GenBank/DDBJ whole genome shotgun (WGS) entry which is preliminary data.</text>
</comment>
<dbReference type="EMBL" id="JAEPRB010000077">
    <property type="protein sequence ID" value="KAG2222663.1"/>
    <property type="molecule type" value="Genomic_DNA"/>
</dbReference>
<evidence type="ECO:0000256" key="1">
    <source>
        <dbReference type="SAM" id="MobiDB-lite"/>
    </source>
</evidence>
<feature type="compositionally biased region" description="Low complexity" evidence="1">
    <location>
        <begin position="62"/>
        <end position="73"/>
    </location>
</feature>
<dbReference type="InterPro" id="IPR050618">
    <property type="entry name" value="Ubq-SigPath_Reg"/>
</dbReference>
<dbReference type="Proteomes" id="UP000646827">
    <property type="component" value="Unassembled WGS sequence"/>
</dbReference>
<accession>A0A8H7S5X0</accession>
<sequence length="299" mass="33925">MDFNEENVFRELVTEYLIHNCYKNTAKAFLGEIKKLNACNNIPSTSTTTTTTAAAAVTNTATTTTTSVNGNDSNNRRRSNTTTDAMDIDDNENVANGKRSLLHVRQRNDTYSWALLDARKELYDAILGGDIPRAFDVINQHFPTLAMHDPQQSRPESMTIGNDNQNVSQLQRILFKLRCQQFIEIIRSSPEVEAIRFAQTHLRPQHKEFQELTNEVACLIAYPDPHNSNSSHLLSQERRLQLADELNTIVLSLSNLRNESSLERLYKQNNVVESELAKYTNGTTSATTTEKPDRERMTM</sequence>
<evidence type="ECO:0000313" key="3">
    <source>
        <dbReference type="EMBL" id="KAG2222663.1"/>
    </source>
</evidence>
<dbReference type="PROSITE" id="PS50896">
    <property type="entry name" value="LISH"/>
    <property type="match status" value="1"/>
</dbReference>
<organism evidence="3 4">
    <name type="scientific">Circinella minor</name>
    <dbReference type="NCBI Taxonomy" id="1195481"/>
    <lineage>
        <taxon>Eukaryota</taxon>
        <taxon>Fungi</taxon>
        <taxon>Fungi incertae sedis</taxon>
        <taxon>Mucoromycota</taxon>
        <taxon>Mucoromycotina</taxon>
        <taxon>Mucoromycetes</taxon>
        <taxon>Mucorales</taxon>
        <taxon>Lichtheimiaceae</taxon>
        <taxon>Circinella</taxon>
    </lineage>
</organism>
<name>A0A8H7S5X0_9FUNG</name>